<evidence type="ECO:0000313" key="2">
    <source>
        <dbReference type="EMBL" id="KAF0314289.1"/>
    </source>
</evidence>
<dbReference type="Gene3D" id="2.60.40.10">
    <property type="entry name" value="Immunoglobulins"/>
    <property type="match status" value="2"/>
</dbReference>
<accession>A0A6A4X9W5</accession>
<dbReference type="OrthoDB" id="6419989at2759"/>
<sequence>MSTSAAAPAASQKKDSLHVRLRLPPLAQQGEAINITCDYQLRPSDQLYSVQWYKEGEEFYHYMPGTRQKKQTFNVPGIDVDLAASDARTVRLRSVYLSTSGQFRCEVSLEAPSFDTFYDFGDMIVVVQPRQGPQIHGLQNSYQVGERLRLNCTLAGSKPAAALNWYINEEKATPVQLVEHAPVRGADGLETVTLGLDTPVLSQHVHHGRVNVNCTASVANAYWESRIESASVHVAQKLAVLESTDMRNSARGLRWAYASWSVPLLLLCYLTGMR</sequence>
<evidence type="ECO:0000259" key="1">
    <source>
        <dbReference type="PROSITE" id="PS50835"/>
    </source>
</evidence>
<gene>
    <name evidence="2" type="primary">cadm2_1</name>
    <name evidence="2" type="ORF">FJT64_015268</name>
</gene>
<proteinExistence type="predicted"/>
<dbReference type="InterPro" id="IPR007110">
    <property type="entry name" value="Ig-like_dom"/>
</dbReference>
<dbReference type="PROSITE" id="PS50835">
    <property type="entry name" value="IG_LIKE"/>
    <property type="match status" value="2"/>
</dbReference>
<reference evidence="2 3" key="1">
    <citation type="submission" date="2019-07" db="EMBL/GenBank/DDBJ databases">
        <title>Draft genome assembly of a fouling barnacle, Amphibalanus amphitrite (Darwin, 1854): The first reference genome for Thecostraca.</title>
        <authorList>
            <person name="Kim W."/>
        </authorList>
    </citation>
    <scope>NUCLEOTIDE SEQUENCE [LARGE SCALE GENOMIC DNA]</scope>
    <source>
        <strain evidence="2">SNU_AA5</strain>
        <tissue evidence="2">Soma without cirri and trophi</tissue>
    </source>
</reference>
<dbReference type="EMBL" id="VIIS01000034">
    <property type="protein sequence ID" value="KAF0314289.1"/>
    <property type="molecule type" value="Genomic_DNA"/>
</dbReference>
<protein>
    <submittedName>
        <fullName evidence="2">Cell adhesion molecule 2</fullName>
    </submittedName>
</protein>
<name>A0A6A4X9W5_AMPAM</name>
<dbReference type="InterPro" id="IPR036179">
    <property type="entry name" value="Ig-like_dom_sf"/>
</dbReference>
<evidence type="ECO:0000313" key="3">
    <source>
        <dbReference type="Proteomes" id="UP000440578"/>
    </source>
</evidence>
<keyword evidence="3" id="KW-1185">Reference proteome</keyword>
<dbReference type="Proteomes" id="UP000440578">
    <property type="component" value="Unassembled WGS sequence"/>
</dbReference>
<dbReference type="SUPFAM" id="SSF48726">
    <property type="entry name" value="Immunoglobulin"/>
    <property type="match status" value="2"/>
</dbReference>
<organism evidence="2 3">
    <name type="scientific">Amphibalanus amphitrite</name>
    <name type="common">Striped barnacle</name>
    <name type="synonym">Balanus amphitrite</name>
    <dbReference type="NCBI Taxonomy" id="1232801"/>
    <lineage>
        <taxon>Eukaryota</taxon>
        <taxon>Metazoa</taxon>
        <taxon>Ecdysozoa</taxon>
        <taxon>Arthropoda</taxon>
        <taxon>Crustacea</taxon>
        <taxon>Multicrustacea</taxon>
        <taxon>Cirripedia</taxon>
        <taxon>Thoracica</taxon>
        <taxon>Thoracicalcarea</taxon>
        <taxon>Balanomorpha</taxon>
        <taxon>Balanoidea</taxon>
        <taxon>Balanidae</taxon>
        <taxon>Amphibalaninae</taxon>
        <taxon>Amphibalanus</taxon>
    </lineage>
</organism>
<comment type="caution">
    <text evidence="2">The sequence shown here is derived from an EMBL/GenBank/DDBJ whole genome shotgun (WGS) entry which is preliminary data.</text>
</comment>
<dbReference type="FunFam" id="2.60.40.10:FF:000437">
    <property type="entry name" value="Beat-IIIc, isoform A"/>
    <property type="match status" value="1"/>
</dbReference>
<dbReference type="AlphaFoldDB" id="A0A6A4X9W5"/>
<dbReference type="PANTHER" id="PTHR21261:SF15">
    <property type="entry name" value="BEATEN PATH IIIA, ISOFORM D-RELATED"/>
    <property type="match status" value="1"/>
</dbReference>
<dbReference type="InterPro" id="IPR013783">
    <property type="entry name" value="Ig-like_fold"/>
</dbReference>
<feature type="domain" description="Ig-like" evidence="1">
    <location>
        <begin position="133"/>
        <end position="166"/>
    </location>
</feature>
<feature type="domain" description="Ig-like" evidence="1">
    <location>
        <begin position="8"/>
        <end position="115"/>
    </location>
</feature>
<dbReference type="PANTHER" id="PTHR21261">
    <property type="entry name" value="BEAT PROTEIN"/>
    <property type="match status" value="1"/>
</dbReference>